<dbReference type="Gene3D" id="3.40.50.300">
    <property type="entry name" value="P-loop containing nucleotide triphosphate hydrolases"/>
    <property type="match status" value="1"/>
</dbReference>
<dbReference type="AlphaFoldDB" id="A0AAV4BB71"/>
<gene>
    <name evidence="11" type="ORF">PoB_004418100</name>
</gene>
<feature type="domain" description="ABC transporter" evidence="10">
    <location>
        <begin position="67"/>
        <end position="335"/>
    </location>
</feature>
<evidence type="ECO:0000313" key="11">
    <source>
        <dbReference type="EMBL" id="GFO17676.1"/>
    </source>
</evidence>
<sequence length="617" mass="67912">MSPWRFRGASLPGRYEMFLDMTSEETTAHTSPDVSRGDVDPSALQINMSTEAASAPTANGLYESHVMSAHDVSYWTPEGCCNGCTGRRKKTILQNITCVFKKGVNIILGPTGSGKTTCVFKKGVNIILGPTGSGKTTFLDLMADRKVSSQCSGEVLMDGKCRSADFKNRVGYVTQDDVMMGTLTVKENITFSASLRLPSSLSREAKRNKVQDVISELGLEKCADTKIGDGISRGVSGGERKRCNIGMEMIISPPVLFLDEPTTGLDSSTANSVMKLLKRMSKTGRVVILSIHQPRYSIYELVDSTTMLAGGRLLYQGPPTEAIDFFSSQGFVCPAYNNPADFFLDVITESSSETGVETNAERLIKGFKTSQWQTKMDEELENIRKFYPRASDSTEYCAFTSGTVGYATSCFYQFAIISHRCLHDVVKNPEITAAMIVKAFILSAFVGSLFFQLDDQDRKAIQDRTGVLFFLSLTQQFINISAVSVFISERQLFRHEVSNGYYKVSAYFIAKVLCDLIPLRLLPVAIVTVLTHFAIGLRPGFHHVLLLFIGLYAVSVTSACICFLVGCMVTKDEMGHIILSMVIALSNLYAGFLINFSSMPVALSWIQYLSIAKYGFQ</sequence>
<dbReference type="Pfam" id="PF19055">
    <property type="entry name" value="ABC2_membrane_7"/>
    <property type="match status" value="1"/>
</dbReference>
<evidence type="ECO:0000256" key="9">
    <source>
        <dbReference type="SAM" id="Phobius"/>
    </source>
</evidence>
<keyword evidence="7 9" id="KW-1133">Transmembrane helix</keyword>
<dbReference type="EMBL" id="BLXT01004871">
    <property type="protein sequence ID" value="GFO17676.1"/>
    <property type="molecule type" value="Genomic_DNA"/>
</dbReference>
<keyword evidence="4 9" id="KW-0812">Transmembrane</keyword>
<dbReference type="PANTHER" id="PTHR48041:SF116">
    <property type="entry name" value="PROTEIN BROWN"/>
    <property type="match status" value="1"/>
</dbReference>
<dbReference type="GO" id="GO:0016887">
    <property type="term" value="F:ATP hydrolysis activity"/>
    <property type="evidence" value="ECO:0007669"/>
    <property type="project" value="InterPro"/>
</dbReference>
<keyword evidence="6 11" id="KW-0067">ATP-binding</keyword>
<dbReference type="InterPro" id="IPR050352">
    <property type="entry name" value="ABCG_transporters"/>
</dbReference>
<dbReference type="GO" id="GO:0016324">
    <property type="term" value="C:apical plasma membrane"/>
    <property type="evidence" value="ECO:0007669"/>
    <property type="project" value="UniProtKB-ARBA"/>
</dbReference>
<keyword evidence="3" id="KW-0813">Transport</keyword>
<dbReference type="FunFam" id="3.40.50.300:FF:000622">
    <property type="entry name" value="ATP-binding cassette sub-family G member 2"/>
    <property type="match status" value="1"/>
</dbReference>
<dbReference type="InterPro" id="IPR013525">
    <property type="entry name" value="ABC2_TM"/>
</dbReference>
<evidence type="ECO:0000256" key="4">
    <source>
        <dbReference type="ARBA" id="ARBA00022692"/>
    </source>
</evidence>
<evidence type="ECO:0000256" key="5">
    <source>
        <dbReference type="ARBA" id="ARBA00022741"/>
    </source>
</evidence>
<feature type="non-terminal residue" evidence="11">
    <location>
        <position position="617"/>
    </location>
</feature>
<dbReference type="InterPro" id="IPR003439">
    <property type="entry name" value="ABC_transporter-like_ATP-bd"/>
</dbReference>
<dbReference type="InterPro" id="IPR003593">
    <property type="entry name" value="AAA+_ATPase"/>
</dbReference>
<evidence type="ECO:0000256" key="7">
    <source>
        <dbReference type="ARBA" id="ARBA00022989"/>
    </source>
</evidence>
<evidence type="ECO:0000256" key="6">
    <source>
        <dbReference type="ARBA" id="ARBA00022840"/>
    </source>
</evidence>
<feature type="transmembrane region" description="Helical" evidence="9">
    <location>
        <begin position="507"/>
        <end position="533"/>
    </location>
</feature>
<reference evidence="11 12" key="1">
    <citation type="journal article" date="2021" name="Elife">
        <title>Chloroplast acquisition without the gene transfer in kleptoplastic sea slugs, Plakobranchus ocellatus.</title>
        <authorList>
            <person name="Maeda T."/>
            <person name="Takahashi S."/>
            <person name="Yoshida T."/>
            <person name="Shimamura S."/>
            <person name="Takaki Y."/>
            <person name="Nagai Y."/>
            <person name="Toyoda A."/>
            <person name="Suzuki Y."/>
            <person name="Arimoto A."/>
            <person name="Ishii H."/>
            <person name="Satoh N."/>
            <person name="Nishiyama T."/>
            <person name="Hasebe M."/>
            <person name="Maruyama T."/>
            <person name="Minagawa J."/>
            <person name="Obokata J."/>
            <person name="Shigenobu S."/>
        </authorList>
    </citation>
    <scope>NUCLEOTIDE SEQUENCE [LARGE SCALE GENOMIC DNA]</scope>
</reference>
<protein>
    <submittedName>
        <fullName evidence="11">ATP-binding cassette sub-family g member 2</fullName>
    </submittedName>
</protein>
<dbReference type="GO" id="GO:0008514">
    <property type="term" value="F:organic anion transmembrane transporter activity"/>
    <property type="evidence" value="ECO:0007669"/>
    <property type="project" value="UniProtKB-ARBA"/>
</dbReference>
<dbReference type="InterPro" id="IPR027417">
    <property type="entry name" value="P-loop_NTPase"/>
</dbReference>
<evidence type="ECO:0000313" key="12">
    <source>
        <dbReference type="Proteomes" id="UP000735302"/>
    </source>
</evidence>
<evidence type="ECO:0000256" key="2">
    <source>
        <dbReference type="ARBA" id="ARBA00005814"/>
    </source>
</evidence>
<evidence type="ECO:0000256" key="8">
    <source>
        <dbReference type="ARBA" id="ARBA00023136"/>
    </source>
</evidence>
<feature type="transmembrane region" description="Helical" evidence="9">
    <location>
        <begin position="577"/>
        <end position="596"/>
    </location>
</feature>
<comment type="caution">
    <text evidence="11">The sequence shown here is derived from an EMBL/GenBank/DDBJ whole genome shotgun (WGS) entry which is preliminary data.</text>
</comment>
<feature type="transmembrane region" description="Helical" evidence="9">
    <location>
        <begin position="545"/>
        <end position="571"/>
    </location>
</feature>
<comment type="similarity">
    <text evidence="2">Belongs to the ABC transporter superfamily. ABCG family. Eye pigment precursor importer (TC 3.A.1.204) subfamily.</text>
</comment>
<accession>A0AAV4BB71</accession>
<keyword evidence="5" id="KW-0547">Nucleotide-binding</keyword>
<dbReference type="SMART" id="SM00382">
    <property type="entry name" value="AAA"/>
    <property type="match status" value="1"/>
</dbReference>
<dbReference type="Pfam" id="PF00005">
    <property type="entry name" value="ABC_tran"/>
    <property type="match status" value="1"/>
</dbReference>
<dbReference type="GO" id="GO:0005524">
    <property type="term" value="F:ATP binding"/>
    <property type="evidence" value="ECO:0007669"/>
    <property type="project" value="UniProtKB-KW"/>
</dbReference>
<dbReference type="SUPFAM" id="SSF52540">
    <property type="entry name" value="P-loop containing nucleoside triphosphate hydrolases"/>
    <property type="match status" value="1"/>
</dbReference>
<dbReference type="GO" id="GO:0015562">
    <property type="term" value="F:efflux transmembrane transporter activity"/>
    <property type="evidence" value="ECO:0007669"/>
    <property type="project" value="UniProtKB-ARBA"/>
</dbReference>
<dbReference type="Pfam" id="PF01061">
    <property type="entry name" value="ABC2_membrane"/>
    <property type="match status" value="1"/>
</dbReference>
<keyword evidence="8 9" id="KW-0472">Membrane</keyword>
<dbReference type="Proteomes" id="UP000735302">
    <property type="component" value="Unassembled WGS sequence"/>
</dbReference>
<dbReference type="GO" id="GO:0140359">
    <property type="term" value="F:ABC-type transporter activity"/>
    <property type="evidence" value="ECO:0007669"/>
    <property type="project" value="InterPro"/>
</dbReference>
<comment type="subcellular location">
    <subcellularLocation>
        <location evidence="1">Membrane</location>
        <topology evidence="1">Multi-pass membrane protein</topology>
    </subcellularLocation>
</comment>
<evidence type="ECO:0000256" key="1">
    <source>
        <dbReference type="ARBA" id="ARBA00004141"/>
    </source>
</evidence>
<feature type="transmembrane region" description="Helical" evidence="9">
    <location>
        <begin position="465"/>
        <end position="487"/>
    </location>
</feature>
<proteinExistence type="inferred from homology"/>
<dbReference type="PANTHER" id="PTHR48041">
    <property type="entry name" value="ABC TRANSPORTER G FAMILY MEMBER 28"/>
    <property type="match status" value="1"/>
</dbReference>
<dbReference type="PROSITE" id="PS50893">
    <property type="entry name" value="ABC_TRANSPORTER_2"/>
    <property type="match status" value="1"/>
</dbReference>
<evidence type="ECO:0000256" key="3">
    <source>
        <dbReference type="ARBA" id="ARBA00022448"/>
    </source>
</evidence>
<name>A0AAV4BB71_9GAST</name>
<evidence type="ECO:0000259" key="10">
    <source>
        <dbReference type="PROSITE" id="PS50893"/>
    </source>
</evidence>
<dbReference type="InterPro" id="IPR043926">
    <property type="entry name" value="ABCG_dom"/>
</dbReference>
<keyword evidence="12" id="KW-1185">Reference proteome</keyword>
<organism evidence="11 12">
    <name type="scientific">Plakobranchus ocellatus</name>
    <dbReference type="NCBI Taxonomy" id="259542"/>
    <lineage>
        <taxon>Eukaryota</taxon>
        <taxon>Metazoa</taxon>
        <taxon>Spiralia</taxon>
        <taxon>Lophotrochozoa</taxon>
        <taxon>Mollusca</taxon>
        <taxon>Gastropoda</taxon>
        <taxon>Heterobranchia</taxon>
        <taxon>Euthyneura</taxon>
        <taxon>Panpulmonata</taxon>
        <taxon>Sacoglossa</taxon>
        <taxon>Placobranchoidea</taxon>
        <taxon>Plakobranchidae</taxon>
        <taxon>Plakobranchus</taxon>
    </lineage>
</organism>
<feature type="transmembrane region" description="Helical" evidence="9">
    <location>
        <begin position="431"/>
        <end position="453"/>
    </location>
</feature>